<dbReference type="Pfam" id="PF04095">
    <property type="entry name" value="NAPRTase"/>
    <property type="match status" value="1"/>
</dbReference>
<dbReference type="PANTHER" id="PTHR43816">
    <property type="entry name" value="NICOTINAMIDE PHOSPHORIBOSYLTRANSFERASE"/>
    <property type="match status" value="1"/>
</dbReference>
<evidence type="ECO:0000259" key="10">
    <source>
        <dbReference type="Pfam" id="PF18127"/>
    </source>
</evidence>
<dbReference type="InterPro" id="IPR036068">
    <property type="entry name" value="Nicotinate_pribotase-like_C"/>
</dbReference>
<dbReference type="InterPro" id="IPR013785">
    <property type="entry name" value="Aldolase_TIM"/>
</dbReference>
<evidence type="ECO:0000256" key="1">
    <source>
        <dbReference type="ARBA" id="ARBA00010897"/>
    </source>
</evidence>
<feature type="domain" description="Nicotinate/nicotinamide phosphoribosyltransferase" evidence="9">
    <location>
        <begin position="188"/>
        <end position="534"/>
    </location>
</feature>
<dbReference type="InterPro" id="IPR016471">
    <property type="entry name" value="Nicotinamide_PRibTrfase"/>
</dbReference>
<dbReference type="Pfam" id="PF18127">
    <property type="entry name" value="NAMPT_N"/>
    <property type="match status" value="1"/>
</dbReference>
<evidence type="ECO:0000256" key="3">
    <source>
        <dbReference type="ARBA" id="ARBA00022676"/>
    </source>
</evidence>
<evidence type="ECO:0000256" key="7">
    <source>
        <dbReference type="ARBA" id="ARBA00035036"/>
    </source>
</evidence>
<dbReference type="InterPro" id="IPR041525">
    <property type="entry name" value="N/Namide_PRibTrfase"/>
</dbReference>
<evidence type="ECO:0000259" key="9">
    <source>
        <dbReference type="Pfam" id="PF04095"/>
    </source>
</evidence>
<dbReference type="EMBL" id="MW749010">
    <property type="protein sequence ID" value="QYA57472.1"/>
    <property type="molecule type" value="Genomic_DNA"/>
</dbReference>
<evidence type="ECO:0000256" key="4">
    <source>
        <dbReference type="ARBA" id="ARBA00022679"/>
    </source>
</evidence>
<organism evidence="11 12">
    <name type="scientific">Hafnia phage vB_HpaM_SarahDanielle</name>
    <dbReference type="NCBI Taxonomy" id="2836113"/>
    <lineage>
        <taxon>Viruses</taxon>
        <taxon>Duplodnaviria</taxon>
        <taxon>Heunggongvirae</taxon>
        <taxon>Uroviricota</taxon>
        <taxon>Caudoviricetes</taxon>
        <taxon>Andersonviridae</taxon>
        <taxon>Andersonviridae incertae sedis</taxon>
        <taxon>Daniellevirus</taxon>
        <taxon>Daniellevirus danielle</taxon>
    </lineage>
</organism>
<keyword evidence="2" id="KW-0662">Pyridine nucleotide biosynthesis</keyword>
<evidence type="ECO:0000256" key="2">
    <source>
        <dbReference type="ARBA" id="ARBA00022642"/>
    </source>
</evidence>
<keyword evidence="4" id="KW-0808">Transferase</keyword>
<protein>
    <recommendedName>
        <fullName evidence="7">Nicotinamide phosphoribosyltransferase</fullName>
        <ecNumber evidence="6">2.4.2.12</ecNumber>
    </recommendedName>
</protein>
<reference evidence="11" key="1">
    <citation type="submission" date="2021-03" db="EMBL/GenBank/DDBJ databases">
        <authorList>
            <person name="Thompson D.W."/>
            <person name="Brown H.M.F."/>
            <person name="Thompson S.D."/>
            <person name="Grose J.H."/>
        </authorList>
    </citation>
    <scope>NUCLEOTIDE SEQUENCE</scope>
</reference>
<comment type="similarity">
    <text evidence="1">Belongs to the NAPRTase family.</text>
</comment>
<comment type="pathway">
    <text evidence="5">Cofactor biosynthesis; NAD(+) biosynthesis; nicotinamide D-ribonucleotide from 5-phospho-alpha-D-ribose 1-diphosphate and nicotinamide: step 1/1.</text>
</comment>
<dbReference type="PANTHER" id="PTHR43816:SF1">
    <property type="entry name" value="NICOTINAMIDE PHOSPHORIBOSYLTRANSFERASE"/>
    <property type="match status" value="1"/>
</dbReference>
<name>A0AAE7WA70_9CAUD</name>
<accession>A0AAE7WA70</accession>
<gene>
    <name evidence="11" type="ORF">SARAHDANIELLE_44</name>
</gene>
<evidence type="ECO:0000313" key="11">
    <source>
        <dbReference type="EMBL" id="QYA57472.1"/>
    </source>
</evidence>
<dbReference type="Proteomes" id="UP000827626">
    <property type="component" value="Segment"/>
</dbReference>
<evidence type="ECO:0000256" key="8">
    <source>
        <dbReference type="ARBA" id="ARBA00047835"/>
    </source>
</evidence>
<keyword evidence="3 11" id="KW-0328">Glycosyltransferase</keyword>
<dbReference type="SUPFAM" id="SSF51690">
    <property type="entry name" value="Nicotinate/Quinolinate PRTase C-terminal domain-like"/>
    <property type="match status" value="1"/>
</dbReference>
<dbReference type="EC" id="2.4.2.12" evidence="6"/>
<dbReference type="GO" id="GO:0047280">
    <property type="term" value="F:nicotinamide phosphoribosyltransferase activity"/>
    <property type="evidence" value="ECO:0007669"/>
    <property type="project" value="UniProtKB-EC"/>
</dbReference>
<dbReference type="InterPro" id="IPR041529">
    <property type="entry name" value="DUF5598"/>
</dbReference>
<feature type="domain" description="Nicotinamide phosphoribosyltransferase N-terminal" evidence="10">
    <location>
        <begin position="12"/>
        <end position="68"/>
    </location>
</feature>
<comment type="catalytic activity">
    <reaction evidence="8">
        <text>beta-nicotinamide D-ribonucleotide + diphosphate = 5-phospho-alpha-D-ribose 1-diphosphate + nicotinamide + H(+)</text>
        <dbReference type="Rhea" id="RHEA:16149"/>
        <dbReference type="ChEBI" id="CHEBI:14649"/>
        <dbReference type="ChEBI" id="CHEBI:15378"/>
        <dbReference type="ChEBI" id="CHEBI:17154"/>
        <dbReference type="ChEBI" id="CHEBI:33019"/>
        <dbReference type="ChEBI" id="CHEBI:58017"/>
        <dbReference type="EC" id="2.4.2.12"/>
    </reaction>
    <physiologicalReaction direction="right-to-left" evidence="8">
        <dbReference type="Rhea" id="RHEA:16151"/>
    </physiologicalReaction>
</comment>
<sequence>MNQSIFNTPAHLNCDAYKIGHFFQYPKGQTQLFLNMTPRSDYWFKSPLVVDGVVVWGIQNLVERYLKDHWDNSFFRRDEDEVVAEWEMYTGGVLGDVGSDHIRKLHQLGYLPVAVMAPSEGTVVPIKTPIMLVESTHKDFAWVASYLEDVLSNELWKPCTVATISLHYRRLLEMFAQETCDNSDHVPYQAHDFALRGMSGSNDGGTTNTGHLLYFKGTDSFPAVYNIHKLYGGEVSDIASSIPATEHTVMMSNIAAETMGMKIEDVPKWCKDAADNDEDAFRCYGEYLYLKRLMTEIYPTGLFSAVMDTFNYFRNLTVILPKLKEHIMARDGKVVVRPDSGNPINIICGYKTIDWSDVVEWFGLPDYCTLSNLPAYVTEEIKEEGYEMVVKHSFHDVYTVLELDTLEIYDMGEEELKGSLELLWKVFGGTTNNKGYRVLDSHIGLIYGDSITLDRADEILSRMKEMGFASSNVVFGVGSFTYNYMTRDTFGFAVKATATTVKGETLMLAKQPKTDNGVKKSAKGYITAYYSDKDSTKIVMEDNLDREEWLESLKDTYCIYRLKFFQGVTHTVKKADGSGLAMTRKYAEKFVY</sequence>
<evidence type="ECO:0000313" key="12">
    <source>
        <dbReference type="Proteomes" id="UP000827626"/>
    </source>
</evidence>
<dbReference type="GO" id="GO:0009435">
    <property type="term" value="P:NAD+ biosynthetic process"/>
    <property type="evidence" value="ECO:0007669"/>
    <property type="project" value="InterPro"/>
</dbReference>
<keyword evidence="12" id="KW-1185">Reference proteome</keyword>
<dbReference type="NCBIfam" id="NF006629">
    <property type="entry name" value="PRK09198.1"/>
    <property type="match status" value="1"/>
</dbReference>
<proteinExistence type="inferred from homology"/>
<dbReference type="Gene3D" id="3.20.20.70">
    <property type="entry name" value="Aldolase class I"/>
    <property type="match status" value="1"/>
</dbReference>
<evidence type="ECO:0000256" key="6">
    <source>
        <dbReference type="ARBA" id="ARBA00035024"/>
    </source>
</evidence>
<evidence type="ECO:0000256" key="5">
    <source>
        <dbReference type="ARBA" id="ARBA00035007"/>
    </source>
</evidence>